<dbReference type="OrthoDB" id="430315at2759"/>
<dbReference type="CDD" id="cd09218">
    <property type="entry name" value="TLP-PA"/>
    <property type="match status" value="1"/>
</dbReference>
<reference evidence="5" key="1">
    <citation type="journal article" date="2015" name="Nat. Genet.">
        <title>The pineapple genome and the evolution of CAM photosynthesis.</title>
        <authorList>
            <person name="Ming R."/>
            <person name="VanBuren R."/>
            <person name="Wai C.M."/>
            <person name="Tang H."/>
            <person name="Schatz M.C."/>
            <person name="Bowers J.E."/>
            <person name="Lyons E."/>
            <person name="Wang M.L."/>
            <person name="Chen J."/>
            <person name="Biggers E."/>
            <person name="Zhang J."/>
            <person name="Huang L."/>
            <person name="Zhang L."/>
            <person name="Miao W."/>
            <person name="Zhang J."/>
            <person name="Ye Z."/>
            <person name="Miao C."/>
            <person name="Lin Z."/>
            <person name="Wang H."/>
            <person name="Zhou H."/>
            <person name="Yim W.C."/>
            <person name="Priest H.D."/>
            <person name="Zheng C."/>
            <person name="Woodhouse M."/>
            <person name="Edger P.P."/>
            <person name="Guyot R."/>
            <person name="Guo H.B."/>
            <person name="Guo H."/>
            <person name="Zheng G."/>
            <person name="Singh R."/>
            <person name="Sharma A."/>
            <person name="Min X."/>
            <person name="Zheng Y."/>
            <person name="Lee H."/>
            <person name="Gurtowski J."/>
            <person name="Sedlazeck F.J."/>
            <person name="Harkess A."/>
            <person name="McKain M.R."/>
            <person name="Liao Z."/>
            <person name="Fang J."/>
            <person name="Liu J."/>
            <person name="Zhang X."/>
            <person name="Zhang Q."/>
            <person name="Hu W."/>
            <person name="Qin Y."/>
            <person name="Wang K."/>
            <person name="Chen L.Y."/>
            <person name="Shirley N."/>
            <person name="Lin Y.R."/>
            <person name="Liu L.Y."/>
            <person name="Hernandez A.G."/>
            <person name="Wright C.L."/>
            <person name="Bulone V."/>
            <person name="Tuskan G.A."/>
            <person name="Heath K."/>
            <person name="Zee F."/>
            <person name="Moore P.H."/>
            <person name="Sunkar R."/>
            <person name="Leebens-Mack J.H."/>
            <person name="Mockler T."/>
            <person name="Bennetzen J.L."/>
            <person name="Freeling M."/>
            <person name="Sankoff D."/>
            <person name="Paterson A.H."/>
            <person name="Zhu X."/>
            <person name="Yang X."/>
            <person name="Smith J.A."/>
            <person name="Cushman J.C."/>
            <person name="Paull R.E."/>
            <person name="Yu Q."/>
        </authorList>
    </citation>
    <scope>NUCLEOTIDE SEQUENCE [LARGE SCALE GENOMIC DNA]</scope>
    <source>
        <strain evidence="5">cv. F153</strain>
    </source>
</reference>
<feature type="disulfide bond" evidence="3">
    <location>
        <begin position="203"/>
        <end position="213"/>
    </location>
</feature>
<accession>A0A6P5G438</accession>
<feature type="disulfide bond" evidence="3">
    <location>
        <begin position="159"/>
        <end position="243"/>
    </location>
</feature>
<dbReference type="InterPro" id="IPR001938">
    <property type="entry name" value="Thaumatin"/>
</dbReference>
<comment type="similarity">
    <text evidence="1">Belongs to the thaumatin family.</text>
</comment>
<dbReference type="PROSITE" id="PS51367">
    <property type="entry name" value="THAUMATIN_2"/>
    <property type="match status" value="1"/>
</dbReference>
<reference evidence="6" key="2">
    <citation type="submission" date="2025-08" db="UniProtKB">
        <authorList>
            <consortium name="RefSeq"/>
        </authorList>
    </citation>
    <scope>IDENTIFICATION</scope>
    <source>
        <tissue evidence="6">Leaf</tissue>
    </source>
</reference>
<dbReference type="InterPro" id="IPR037176">
    <property type="entry name" value="Osmotin/thaumatin-like_sf"/>
</dbReference>
<dbReference type="Gramene" id="Aco000189.1.mrna1">
    <property type="protein sequence ID" value="Aco000189.1.mrna1"/>
    <property type="gene ID" value="Aco000189.1.path1"/>
</dbReference>
<sequence length="267" mass="28586">MSSMALAWLLLVHFIFLDAHVDGQVSFHVINKCPFRVWPAAAPNTGHPVIADGGGFLLQPGQGKQVKAPPTWSGRFWGRTGCSFGSDSGSGSGSEPAGCQTGDCQGLLSCNGTIGMPPATLVEVSLQEDESKPSFYDVSLVDGYNLPIAVSTRPADRNCLINGCTKSPNSVCPRELSVTDGSGGAVVACKSACLAFDLDVFCCRNSYGTPETCKPTMYSKMFKDACPSYFSYAYDSPPPLVNCYSKEYVITFCPSKWSESPLYESEE</sequence>
<organism evidence="5 6">
    <name type="scientific">Ananas comosus</name>
    <name type="common">Pineapple</name>
    <name type="synonym">Ananas ananas</name>
    <dbReference type="NCBI Taxonomy" id="4615"/>
    <lineage>
        <taxon>Eukaryota</taxon>
        <taxon>Viridiplantae</taxon>
        <taxon>Streptophyta</taxon>
        <taxon>Embryophyta</taxon>
        <taxon>Tracheophyta</taxon>
        <taxon>Spermatophyta</taxon>
        <taxon>Magnoliopsida</taxon>
        <taxon>Liliopsida</taxon>
        <taxon>Poales</taxon>
        <taxon>Bromeliaceae</taxon>
        <taxon>Bromelioideae</taxon>
        <taxon>Ananas</taxon>
    </lineage>
</organism>
<feature type="disulfide bond" evidence="3">
    <location>
        <begin position="82"/>
        <end position="99"/>
    </location>
</feature>
<dbReference type="SMART" id="SM00205">
    <property type="entry name" value="THN"/>
    <property type="match status" value="1"/>
</dbReference>
<proteinExistence type="inferred from homology"/>
<dbReference type="PANTHER" id="PTHR31048">
    <property type="entry name" value="OS03G0233200 PROTEIN"/>
    <property type="match status" value="1"/>
</dbReference>
<keyword evidence="2 3" id="KW-1015">Disulfide bond</keyword>
<dbReference type="RefSeq" id="XP_020100513.1">
    <property type="nucleotide sequence ID" value="XM_020244924.1"/>
</dbReference>
<dbReference type="FunFam" id="2.60.110.10:FF:000002">
    <property type="entry name" value="Thaumatin-like protein 1a"/>
    <property type="match status" value="1"/>
</dbReference>
<dbReference type="Proteomes" id="UP000515123">
    <property type="component" value="Linkage group 12"/>
</dbReference>
<evidence type="ECO:0000256" key="1">
    <source>
        <dbReference type="ARBA" id="ARBA00010607"/>
    </source>
</evidence>
<dbReference type="Gene3D" id="2.60.110.10">
    <property type="entry name" value="Thaumatin"/>
    <property type="match status" value="1"/>
</dbReference>
<feature type="chain" id="PRO_5027695559" evidence="4">
    <location>
        <begin position="24"/>
        <end position="267"/>
    </location>
</feature>
<feature type="disulfide bond" evidence="3">
    <location>
        <begin position="104"/>
        <end position="110"/>
    </location>
</feature>
<evidence type="ECO:0000313" key="5">
    <source>
        <dbReference type="Proteomes" id="UP000515123"/>
    </source>
</evidence>
<feature type="disulfide bond" evidence="3">
    <location>
        <begin position="172"/>
        <end position="189"/>
    </location>
</feature>
<dbReference type="PIRSF" id="PIRSF002703">
    <property type="entry name" value="Thaumatin"/>
    <property type="match status" value="1"/>
</dbReference>
<keyword evidence="5" id="KW-1185">Reference proteome</keyword>
<dbReference type="GeneID" id="109718616"/>
<feature type="disulfide bond" evidence="3">
    <location>
        <begin position="193"/>
        <end position="202"/>
    </location>
</feature>
<dbReference type="PRINTS" id="PR00347">
    <property type="entry name" value="THAUMATIN"/>
</dbReference>
<feature type="disulfide bond" evidence="3">
    <location>
        <begin position="164"/>
        <end position="226"/>
    </location>
</feature>
<gene>
    <name evidence="6" type="primary">LOC109718616</name>
</gene>
<feature type="disulfide bond" evidence="3">
    <location>
        <begin position="33"/>
        <end position="253"/>
    </location>
</feature>
<dbReference type="SUPFAM" id="SSF49870">
    <property type="entry name" value="Osmotin, thaumatin-like protein"/>
    <property type="match status" value="1"/>
</dbReference>
<protein>
    <submittedName>
        <fullName evidence="6">Thaumatin-like protein</fullName>
    </submittedName>
</protein>
<keyword evidence="4" id="KW-0732">Signal</keyword>
<dbReference type="Pfam" id="PF00314">
    <property type="entry name" value="Thaumatin"/>
    <property type="match status" value="1"/>
</dbReference>
<feature type="signal peptide" evidence="4">
    <location>
        <begin position="1"/>
        <end position="23"/>
    </location>
</feature>
<evidence type="ECO:0000256" key="3">
    <source>
        <dbReference type="PIRSR" id="PIRSR002703-1"/>
    </source>
</evidence>
<evidence type="ECO:0000256" key="2">
    <source>
        <dbReference type="ARBA" id="ARBA00023157"/>
    </source>
</evidence>
<evidence type="ECO:0000313" key="6">
    <source>
        <dbReference type="RefSeq" id="XP_020100513.1"/>
    </source>
</evidence>
<dbReference type="AlphaFoldDB" id="A0A6P5G438"/>
<name>A0A6P5G438_ANACO</name>
<evidence type="ECO:0000256" key="4">
    <source>
        <dbReference type="SAM" id="SignalP"/>
    </source>
</evidence>